<dbReference type="AlphaFoldDB" id="A0A3B0Z664"/>
<feature type="domain" description="Golvesin/Xly CBD-like" evidence="1">
    <location>
        <begin position="22"/>
        <end position="145"/>
    </location>
</feature>
<evidence type="ECO:0000313" key="2">
    <source>
        <dbReference type="EMBL" id="VAW88848.1"/>
    </source>
</evidence>
<dbReference type="Pfam" id="PF25275">
    <property type="entry name" value="Golvesin_C"/>
    <property type="match status" value="1"/>
</dbReference>
<name>A0A3B0Z664_9ZZZZ</name>
<gene>
    <name evidence="2" type="ORF">MNBD_GAMMA16-995</name>
</gene>
<protein>
    <recommendedName>
        <fullName evidence="1">Golvesin/Xly CBD-like domain-containing protein</fullName>
    </recommendedName>
</protein>
<dbReference type="EMBL" id="UOFO01000152">
    <property type="protein sequence ID" value="VAW88848.1"/>
    <property type="molecule type" value="Genomic_DNA"/>
</dbReference>
<dbReference type="InterPro" id="IPR033803">
    <property type="entry name" value="CBD-like_Golvesin-Xly"/>
</dbReference>
<proteinExistence type="predicted"/>
<feature type="non-terminal residue" evidence="2">
    <location>
        <position position="159"/>
    </location>
</feature>
<organism evidence="2">
    <name type="scientific">hydrothermal vent metagenome</name>
    <dbReference type="NCBI Taxonomy" id="652676"/>
    <lineage>
        <taxon>unclassified sequences</taxon>
        <taxon>metagenomes</taxon>
        <taxon>ecological metagenomes</taxon>
    </lineage>
</organism>
<sequence>MRHLLFLLIFVVLLNPIHAAEIIVDNDSAGTEATGIWQPSSGKNTYGTQSLYSREIGATYRFTLSIPEPGLYDVNLWWTEFFNRSTNVAIDVVHRDGTETIFVNQKQNGGQWNNIGSWYFATDAVVIIHSNSTSKSTGADAVQLISIPDDLPPDDLEII</sequence>
<reference evidence="2" key="1">
    <citation type="submission" date="2018-06" db="EMBL/GenBank/DDBJ databases">
        <authorList>
            <person name="Zhirakovskaya E."/>
        </authorList>
    </citation>
    <scope>NUCLEOTIDE SEQUENCE</scope>
</reference>
<accession>A0A3B0Z664</accession>
<evidence type="ECO:0000259" key="1">
    <source>
        <dbReference type="Pfam" id="PF25275"/>
    </source>
</evidence>